<dbReference type="GO" id="GO:0005886">
    <property type="term" value="C:plasma membrane"/>
    <property type="evidence" value="ECO:0007669"/>
    <property type="project" value="UniProtKB-SubCell"/>
</dbReference>
<protein>
    <recommendedName>
        <fullName evidence="6">dolichyl-phosphooligosaccharide-protein glycotransferase</fullName>
        <ecNumber evidence="6">2.4.99.21</ecNumber>
    </recommendedName>
    <alternativeName>
        <fullName evidence="15">Oligosaccharyl transferase</fullName>
    </alternativeName>
</protein>
<feature type="transmembrane region" description="Helical" evidence="17">
    <location>
        <begin position="12"/>
        <end position="33"/>
    </location>
</feature>
<evidence type="ECO:0000256" key="15">
    <source>
        <dbReference type="ARBA" id="ARBA00030679"/>
    </source>
</evidence>
<feature type="transmembrane region" description="Helical" evidence="17">
    <location>
        <begin position="204"/>
        <end position="237"/>
    </location>
</feature>
<dbReference type="InterPro" id="IPR003674">
    <property type="entry name" value="Oligo_trans_STT3"/>
</dbReference>
<evidence type="ECO:0000256" key="9">
    <source>
        <dbReference type="ARBA" id="ARBA00022692"/>
    </source>
</evidence>
<comment type="pathway">
    <text evidence="4">Protein modification; protein glycosylation.</text>
</comment>
<evidence type="ECO:0000259" key="19">
    <source>
        <dbReference type="Pfam" id="PF18079"/>
    </source>
</evidence>
<dbReference type="InterPro" id="IPR054479">
    <property type="entry name" value="AglB-like_core"/>
</dbReference>
<evidence type="ECO:0000256" key="11">
    <source>
        <dbReference type="ARBA" id="ARBA00022842"/>
    </source>
</evidence>
<feature type="domain" description="AglB-like core" evidence="20">
    <location>
        <begin position="513"/>
        <end position="604"/>
    </location>
</feature>
<dbReference type="NCBIfam" id="TIGR04154">
    <property type="entry name" value="archaeo_STT3"/>
    <property type="match status" value="1"/>
</dbReference>
<comment type="cofactor">
    <cofactor evidence="1">
        <name>Mn(2+)</name>
        <dbReference type="ChEBI" id="CHEBI:29035"/>
    </cofactor>
</comment>
<feature type="transmembrane region" description="Helical" evidence="17">
    <location>
        <begin position="106"/>
        <end position="127"/>
    </location>
</feature>
<dbReference type="InterPro" id="IPR026410">
    <property type="entry name" value="OlisacTrfase_arch"/>
</dbReference>
<dbReference type="Pfam" id="PF18079">
    <property type="entry name" value="AglB_L1"/>
    <property type="match status" value="1"/>
</dbReference>
<feature type="transmembrane region" description="Helical" evidence="17">
    <location>
        <begin position="318"/>
        <end position="336"/>
    </location>
</feature>
<dbReference type="InterPro" id="IPR048307">
    <property type="entry name" value="STT3_N"/>
</dbReference>
<feature type="transmembrane region" description="Helical" evidence="17">
    <location>
        <begin position="165"/>
        <end position="183"/>
    </location>
</feature>
<dbReference type="PANTHER" id="PTHR13872:SF1">
    <property type="entry name" value="DOLICHYL-DIPHOSPHOOLIGOSACCHARIDE--PROTEIN GLYCOSYLTRANSFERASE SUBUNIT STT3B"/>
    <property type="match status" value="1"/>
</dbReference>
<evidence type="ECO:0000256" key="2">
    <source>
        <dbReference type="ARBA" id="ARBA00001946"/>
    </source>
</evidence>
<evidence type="ECO:0000256" key="4">
    <source>
        <dbReference type="ARBA" id="ARBA00004922"/>
    </source>
</evidence>
<evidence type="ECO:0000256" key="3">
    <source>
        <dbReference type="ARBA" id="ARBA00004651"/>
    </source>
</evidence>
<feature type="transmembrane region" description="Helical" evidence="17">
    <location>
        <begin position="252"/>
        <end position="275"/>
    </location>
</feature>
<proteinExistence type="inferred from homology"/>
<dbReference type="PANTHER" id="PTHR13872">
    <property type="entry name" value="DOLICHYL-DIPHOSPHOOLIGOSACCHARIDE--PROTEIN GLYCOSYLTRANSFERASE SUBUNIT"/>
    <property type="match status" value="1"/>
</dbReference>
<evidence type="ECO:0000256" key="16">
    <source>
        <dbReference type="ARBA" id="ARBA00034066"/>
    </source>
</evidence>
<dbReference type="GeneID" id="84233007"/>
<dbReference type="KEGG" id="mseb:RE474_09780"/>
<comment type="similarity">
    <text evidence="5">Belongs to the STT3 family.</text>
</comment>
<organism evidence="21 22">
    <name type="scientific">Methanolobus sediminis</name>
    <dbReference type="NCBI Taxonomy" id="3072978"/>
    <lineage>
        <taxon>Archaea</taxon>
        <taxon>Methanobacteriati</taxon>
        <taxon>Methanobacteriota</taxon>
        <taxon>Stenosarchaea group</taxon>
        <taxon>Methanomicrobia</taxon>
        <taxon>Methanosarcinales</taxon>
        <taxon>Methanosarcinaceae</taxon>
        <taxon>Methanolobus</taxon>
    </lineage>
</organism>
<evidence type="ECO:0000256" key="17">
    <source>
        <dbReference type="SAM" id="Phobius"/>
    </source>
</evidence>
<dbReference type="GO" id="GO:0046872">
    <property type="term" value="F:metal ion binding"/>
    <property type="evidence" value="ECO:0007669"/>
    <property type="project" value="UniProtKB-KW"/>
</dbReference>
<keyword evidence="12 17" id="KW-1133">Transmembrane helix</keyword>
<comment type="subcellular location">
    <subcellularLocation>
        <location evidence="3">Cell membrane</location>
        <topology evidence="3">Multi-pass membrane protein</topology>
    </subcellularLocation>
</comment>
<evidence type="ECO:0000313" key="22">
    <source>
        <dbReference type="Proteomes" id="UP001182908"/>
    </source>
</evidence>
<feature type="transmembrane region" description="Helical" evidence="17">
    <location>
        <begin position="134"/>
        <end position="153"/>
    </location>
</feature>
<dbReference type="Gene3D" id="3.40.50.12610">
    <property type="match status" value="1"/>
</dbReference>
<keyword evidence="11" id="KW-0460">Magnesium</keyword>
<evidence type="ECO:0000256" key="1">
    <source>
        <dbReference type="ARBA" id="ARBA00001936"/>
    </source>
</evidence>
<keyword evidence="9 17" id="KW-0812">Transmembrane</keyword>
<feature type="transmembrane region" description="Helical" evidence="17">
    <location>
        <begin position="412"/>
        <end position="428"/>
    </location>
</feature>
<dbReference type="Pfam" id="PF22627">
    <property type="entry name" value="AglB_core-like"/>
    <property type="match status" value="1"/>
</dbReference>
<keyword evidence="7" id="KW-0328">Glycosyltransferase</keyword>
<dbReference type="Gene3D" id="2.60.40.3390">
    <property type="match status" value="1"/>
</dbReference>
<evidence type="ECO:0000313" key="21">
    <source>
        <dbReference type="EMBL" id="WMW24378.1"/>
    </source>
</evidence>
<dbReference type="Proteomes" id="UP001182908">
    <property type="component" value="Chromosome"/>
</dbReference>
<evidence type="ECO:0000256" key="13">
    <source>
        <dbReference type="ARBA" id="ARBA00023136"/>
    </source>
</evidence>
<feature type="domain" description="Oligosaccharyl transferase STT3 N-terminal" evidence="18">
    <location>
        <begin position="33"/>
        <end position="318"/>
    </location>
</feature>
<evidence type="ECO:0000259" key="18">
    <source>
        <dbReference type="Pfam" id="PF02516"/>
    </source>
</evidence>
<keyword evidence="10" id="KW-0479">Metal-binding</keyword>
<keyword evidence="8 21" id="KW-0808">Transferase</keyword>
<evidence type="ECO:0000256" key="7">
    <source>
        <dbReference type="ARBA" id="ARBA00022676"/>
    </source>
</evidence>
<evidence type="ECO:0000259" key="20">
    <source>
        <dbReference type="Pfam" id="PF22627"/>
    </source>
</evidence>
<comment type="cofactor">
    <cofactor evidence="2">
        <name>Mg(2+)</name>
        <dbReference type="ChEBI" id="CHEBI:18420"/>
    </cofactor>
</comment>
<feature type="transmembrane region" description="Helical" evidence="17">
    <location>
        <begin position="434"/>
        <end position="455"/>
    </location>
</feature>
<dbReference type="GO" id="GO:0004576">
    <property type="term" value="F:oligosaccharyl transferase activity"/>
    <property type="evidence" value="ECO:0007669"/>
    <property type="project" value="InterPro"/>
</dbReference>
<feature type="transmembrane region" description="Helical" evidence="17">
    <location>
        <begin position="476"/>
        <end position="498"/>
    </location>
</feature>
<dbReference type="Pfam" id="PF02516">
    <property type="entry name" value="STT3"/>
    <property type="match status" value="1"/>
</dbReference>
<evidence type="ECO:0000256" key="12">
    <source>
        <dbReference type="ARBA" id="ARBA00022989"/>
    </source>
</evidence>
<evidence type="ECO:0000256" key="5">
    <source>
        <dbReference type="ARBA" id="ARBA00010810"/>
    </source>
</evidence>
<dbReference type="EMBL" id="CP133592">
    <property type="protein sequence ID" value="WMW24378.1"/>
    <property type="molecule type" value="Genomic_DNA"/>
</dbReference>
<dbReference type="AlphaFoldDB" id="A0AA51UJR8"/>
<keyword evidence="14" id="KW-0464">Manganese</keyword>
<accession>A0AA51UJR8</accession>
<reference evidence="21 22" key="1">
    <citation type="submission" date="2023-08" db="EMBL/GenBank/DDBJ databases">
        <title>Methanolobus mangrovi sp. nov. and Methanolobus sediminis sp. nov, two novel methylotrophic methanogens isolated from mangrove sediments in China.</title>
        <authorList>
            <person name="Zhou J."/>
        </authorList>
    </citation>
    <scope>NUCLEOTIDE SEQUENCE [LARGE SCALE GENOMIC DNA]</scope>
    <source>
        <strain evidence="21 22">FTZ6</strain>
    </source>
</reference>
<feature type="domain" description="Archaeal glycosylation protein B peripheral" evidence="19">
    <location>
        <begin position="689"/>
        <end position="775"/>
    </location>
</feature>
<keyword evidence="22" id="KW-1185">Reference proteome</keyword>
<evidence type="ECO:0000256" key="8">
    <source>
        <dbReference type="ARBA" id="ARBA00022679"/>
    </source>
</evidence>
<feature type="transmembrane region" description="Helical" evidence="17">
    <location>
        <begin position="381"/>
        <end position="400"/>
    </location>
</feature>
<evidence type="ECO:0000256" key="10">
    <source>
        <dbReference type="ARBA" id="ARBA00022723"/>
    </source>
</evidence>
<feature type="transmembrane region" description="Helical" evidence="17">
    <location>
        <begin position="287"/>
        <end position="312"/>
    </location>
</feature>
<comment type="catalytic activity">
    <reaction evidence="16">
        <text>an archaeal dolichyl phosphooligosaccharide + [protein]-L-asparagine = an archaeal dolichyl phosphate + a glycoprotein with the oligosaccharide chain attached by N-beta-D-glycosyl linkage to a protein L-asparagine.</text>
        <dbReference type="EC" id="2.4.99.21"/>
    </reaction>
</comment>
<evidence type="ECO:0000256" key="6">
    <source>
        <dbReference type="ARBA" id="ARBA00012602"/>
    </source>
</evidence>
<sequence length="782" mass="88798">MKNSQKLISNKLILLFPLLFAFLIRILTLFSAYSNGKITFIGFDSFYHIRRIVYTVHHFPNTITFDPYLNYPFGFEIGWPPLYDQLIAGLALIVGNGNPSINTIEIVSAIFPALIGALTILPLYYLASTVFEKRTALISALILSLIPAHLAISEVGFTDHHVAEVFLSTTAYALFAVSLKYGHEVNLSVSNIKNRDIKLILKPIVLAVAAGCILTIAVFTWLGSPIFLGIIGIYAFVQLTIDVKNERLSEYVLISVIATYMTIFLLVLPVIGRLLRPDLNMSGMFISWFHVLFILSLLIMSLLGGIIANIFIKKEIHWKYYVASVLAISMTGAVLINIALPNFYHNVVAGIHYLIGSSGFLETITEARPILFDETFTTSHVWSSFTIFSLTAVMGLFAFVTDMHKKNYSSEMLFFCTWTAIILILTLYQRRFAYMLAINFAILSGYFTNTLYNIWKNEQEQNKKRKTKKEASKTPLWETITNITIISIFMIIISFFFFAPIVDTVSNPGIPSADWQESLNWLESNSLETSFYLEMNNSPEYGVLSWWDYGNWILYMAKRPVVANNFQTGVEDSARFFITSNRSESLSILEKRNVKYVITDNLMTTGKFKSIFDISGESSYKGKEIEEFIQGEDFLKTTLFKLHLFDGSGIGYLRLIHESEWGGLNEGVYNFYQNYTYNKNVKVFEYVPGAIVEGFANPEQKVYARTNVTLSNGRVFEYQNEATANESGWYELKLPYSTIDTPYNSTVENYRITVDVNSSLVKEVHVTEKDVMSGNRLRTDLS</sequence>
<keyword evidence="13 17" id="KW-0472">Membrane</keyword>
<dbReference type="InterPro" id="IPR041154">
    <property type="entry name" value="AglB_P1"/>
</dbReference>
<gene>
    <name evidence="21" type="ORF">RE474_09780</name>
</gene>
<evidence type="ECO:0000256" key="14">
    <source>
        <dbReference type="ARBA" id="ARBA00023211"/>
    </source>
</evidence>
<dbReference type="EC" id="2.4.99.21" evidence="6"/>
<name>A0AA51UJR8_9EURY</name>
<dbReference type="RefSeq" id="WP_309310191.1">
    <property type="nucleotide sequence ID" value="NZ_CP133592.1"/>
</dbReference>